<feature type="region of interest" description="Disordered" evidence="1">
    <location>
        <begin position="552"/>
        <end position="587"/>
    </location>
</feature>
<name>A0A818P3G3_9BILA</name>
<organism evidence="3 4">
    <name type="scientific">Rotaria sordida</name>
    <dbReference type="NCBI Taxonomy" id="392033"/>
    <lineage>
        <taxon>Eukaryota</taxon>
        <taxon>Metazoa</taxon>
        <taxon>Spiralia</taxon>
        <taxon>Gnathifera</taxon>
        <taxon>Rotifera</taxon>
        <taxon>Eurotatoria</taxon>
        <taxon>Bdelloidea</taxon>
        <taxon>Philodinida</taxon>
        <taxon>Philodinidae</taxon>
        <taxon>Rotaria</taxon>
    </lineage>
</organism>
<proteinExistence type="predicted"/>
<protein>
    <submittedName>
        <fullName evidence="3">Uncharacterized protein</fullName>
    </submittedName>
</protein>
<feature type="compositionally biased region" description="Low complexity" evidence="1">
    <location>
        <begin position="552"/>
        <end position="563"/>
    </location>
</feature>
<feature type="transmembrane region" description="Helical" evidence="2">
    <location>
        <begin position="20"/>
        <end position="53"/>
    </location>
</feature>
<dbReference type="EMBL" id="CAJOAX010000556">
    <property type="protein sequence ID" value="CAF3613420.1"/>
    <property type="molecule type" value="Genomic_DNA"/>
</dbReference>
<keyword evidence="2" id="KW-1133">Transmembrane helix</keyword>
<evidence type="ECO:0000313" key="4">
    <source>
        <dbReference type="Proteomes" id="UP000663823"/>
    </source>
</evidence>
<evidence type="ECO:0000256" key="1">
    <source>
        <dbReference type="SAM" id="MobiDB-lite"/>
    </source>
</evidence>
<gene>
    <name evidence="3" type="ORF">OTI717_LOCUS7423</name>
</gene>
<comment type="caution">
    <text evidence="3">The sequence shown here is derived from an EMBL/GenBank/DDBJ whole genome shotgun (WGS) entry which is preliminary data.</text>
</comment>
<evidence type="ECO:0000256" key="2">
    <source>
        <dbReference type="SAM" id="Phobius"/>
    </source>
</evidence>
<keyword evidence="2" id="KW-0812">Transmembrane</keyword>
<dbReference type="AlphaFoldDB" id="A0A818P3G3"/>
<reference evidence="3" key="1">
    <citation type="submission" date="2021-02" db="EMBL/GenBank/DDBJ databases">
        <authorList>
            <person name="Nowell W R."/>
        </authorList>
    </citation>
    <scope>NUCLEOTIDE SEQUENCE</scope>
</reference>
<accession>A0A818P3G3</accession>
<dbReference type="Proteomes" id="UP000663823">
    <property type="component" value="Unassembled WGS sequence"/>
</dbReference>
<evidence type="ECO:0000313" key="3">
    <source>
        <dbReference type="EMBL" id="CAF3613420.1"/>
    </source>
</evidence>
<sequence length="587" mass="66863">MYQRFESNDIHRNIKSYAIATYAFNCLFGLIICLILSTVIFALIPFIFLYFLFIFLRRTLDIYAYCHINNIVPNSSIVFIDEKNWSIIKQTIENLLNLKMNNIQFTNISDVRIVDSIIETRPKILSIQSNYISSTWCNINGCLRVLGKIIFSVNCPLACQLRKMNKIKTLNLIQPSIKMNLSSTLNINYIIELDAFITGQENGDQIKVFVLYSLMENRGRTLSPFSVAVDNLSLTNITRLVDNSIIKSHMDIYKFNVAQAEVIMESSILNVTVLFTFTKQCMIDCQQIQINKLKNTQSIILNPIVIIYDGKIHFHNISLIGKFHFSLIHFYLGYTNNVLIMTSTIELIPTIENTIIPDNITIEMTNESILNTTKMIFEVNYKLDQYDLIIEGVFKVGPIIENLTLNDLTNMMQTTVSNDSNITVIVFNATIEIDDGNSTEKIVSSDSINYILRLIVYYIYAITCNICIEISNNAVYNEPQLDKLIEIRNATLIDISRPITVIKITSNSITTIFSSTTHKVSMSTVQLSTTNSNYNSTMKTTSSTVVHTTIHPTTSQHQTTEHTSAVHYTSEDKTTTFHTTTLPHMNK</sequence>
<keyword evidence="2" id="KW-0472">Membrane</keyword>